<gene>
    <name evidence="2" type="ORF">I5M32_13260</name>
</gene>
<evidence type="ECO:0000313" key="3">
    <source>
        <dbReference type="Proteomes" id="UP000660024"/>
    </source>
</evidence>
<organism evidence="2 3">
    <name type="scientific">Pedobacter segetis</name>
    <dbReference type="NCBI Taxonomy" id="2793069"/>
    <lineage>
        <taxon>Bacteria</taxon>
        <taxon>Pseudomonadati</taxon>
        <taxon>Bacteroidota</taxon>
        <taxon>Sphingobacteriia</taxon>
        <taxon>Sphingobacteriales</taxon>
        <taxon>Sphingobacteriaceae</taxon>
        <taxon>Pedobacter</taxon>
    </lineage>
</organism>
<feature type="transmembrane region" description="Helical" evidence="1">
    <location>
        <begin position="45"/>
        <end position="61"/>
    </location>
</feature>
<evidence type="ECO:0000313" key="2">
    <source>
        <dbReference type="EMBL" id="MBK0383931.1"/>
    </source>
</evidence>
<dbReference type="Proteomes" id="UP000660024">
    <property type="component" value="Unassembled WGS sequence"/>
</dbReference>
<proteinExistence type="predicted"/>
<keyword evidence="1" id="KW-0812">Transmembrane</keyword>
<protein>
    <submittedName>
        <fullName evidence="2">DUF4249 domain-containing protein</fullName>
    </submittedName>
</protein>
<sequence>MRNDVKKYCSLGFVNFFLKHVRGQSDFSFKTMNFNRYINIIRDKNLLIFILFVCAMLTQFSCRKPFEPTLNSPQTGYLVVEGFINVKGVTAIELSRTKKLEEQVVYKPELKANVQIIGENSNTYEVKEKTNGLYESDILDLPAQKYHLKIKTADGKEYESKLIEGKPTPPIDSLSWEREQAGVGIKVNSHDDQNKTKYYKWTYDEVWEIHANVPVIYKFINQINPSINTDSISVVNRTLDEQKKIYYCWQNNSSSEILLGSSAKLSKDIISSPINFIPNDNVRLAILYSINVKQTALDLDGYNFYLNLKNNTETNGSIFDHQPSETTGNIVCLTDPQEQVIGYVGVATVEEKRIFIQPLPDWNYKFLCNYEVLKISLNQDTLAKYVASYQPIDYVFAGPVLIGYQVINSGCADCATRGDNKRPSFWPN</sequence>
<dbReference type="RefSeq" id="WP_200587173.1">
    <property type="nucleotide sequence ID" value="NZ_JAEHFY010000019.1"/>
</dbReference>
<accession>A0ABS1BMF9</accession>
<reference evidence="2 3" key="1">
    <citation type="submission" date="2020-12" db="EMBL/GenBank/DDBJ databases">
        <title>Bacterial novel species Pedobacter sp. SD-b isolated from soil.</title>
        <authorList>
            <person name="Jung H.-Y."/>
        </authorList>
    </citation>
    <scope>NUCLEOTIDE SEQUENCE [LARGE SCALE GENOMIC DNA]</scope>
    <source>
        <strain evidence="2 3">SD-b</strain>
    </source>
</reference>
<keyword evidence="1" id="KW-0472">Membrane</keyword>
<evidence type="ECO:0000256" key="1">
    <source>
        <dbReference type="SAM" id="Phobius"/>
    </source>
</evidence>
<keyword evidence="3" id="KW-1185">Reference proteome</keyword>
<keyword evidence="1" id="KW-1133">Transmembrane helix</keyword>
<name>A0ABS1BMF9_9SPHI</name>
<dbReference type="InterPro" id="IPR025345">
    <property type="entry name" value="DUF4249"/>
</dbReference>
<dbReference type="Pfam" id="PF14054">
    <property type="entry name" value="DUF4249"/>
    <property type="match status" value="1"/>
</dbReference>
<dbReference type="EMBL" id="JAEHFY010000019">
    <property type="protein sequence ID" value="MBK0383931.1"/>
    <property type="molecule type" value="Genomic_DNA"/>
</dbReference>
<comment type="caution">
    <text evidence="2">The sequence shown here is derived from an EMBL/GenBank/DDBJ whole genome shotgun (WGS) entry which is preliminary data.</text>
</comment>